<name>A0A6J4MRK0_9BACT</name>
<dbReference type="AlphaFoldDB" id="A0A6J4MRK0"/>
<gene>
    <name evidence="1" type="ORF">AVDCRST_MAG89-4157</name>
</gene>
<proteinExistence type="predicted"/>
<reference evidence="1" key="1">
    <citation type="submission" date="2020-02" db="EMBL/GenBank/DDBJ databases">
        <authorList>
            <person name="Meier V. D."/>
        </authorList>
    </citation>
    <scope>NUCLEOTIDE SEQUENCE</scope>
    <source>
        <strain evidence="1">AVDCRST_MAG89</strain>
    </source>
</reference>
<sequence length="193" mass="20625">VAVAGDRLPDLHAAAVEARPAPLVRVAVPVADHHVHQARLEEGGRVHAVVGLLLQLVQEVLRSLDPLRIGEGDAAVIVVHRPLFHLAQPARELLAVLAQERVVGHDVQARHHVHHPRRAQERRDDEGRGGLLGRRLVLGDVLDERLLEVLGDGAAGVLVDGAEDVLAPVAPLEAERLGGQAAALLQHREPAAV</sequence>
<dbReference type="EMBL" id="CADCTV010000869">
    <property type="protein sequence ID" value="CAA9366669.1"/>
    <property type="molecule type" value="Genomic_DNA"/>
</dbReference>
<evidence type="ECO:0000313" key="1">
    <source>
        <dbReference type="EMBL" id="CAA9366669.1"/>
    </source>
</evidence>
<protein>
    <submittedName>
        <fullName evidence="1">Uncharacterized protein</fullName>
    </submittedName>
</protein>
<accession>A0A6J4MRK0</accession>
<organism evidence="1">
    <name type="scientific">uncultured Gemmatimonadota bacterium</name>
    <dbReference type="NCBI Taxonomy" id="203437"/>
    <lineage>
        <taxon>Bacteria</taxon>
        <taxon>Pseudomonadati</taxon>
        <taxon>Gemmatimonadota</taxon>
        <taxon>environmental samples</taxon>
    </lineage>
</organism>
<feature type="non-terminal residue" evidence="1">
    <location>
        <position position="193"/>
    </location>
</feature>
<feature type="non-terminal residue" evidence="1">
    <location>
        <position position="1"/>
    </location>
</feature>